<reference evidence="2 3" key="1">
    <citation type="submission" date="2014-03" db="EMBL/GenBank/DDBJ databases">
        <title>The Genome Sequence of Francisella tularensis subsp. tularensis str. SCHU S4 substr. FSC043.</title>
        <authorList>
            <consortium name="The Broad Institute Genomics Platform"/>
            <consortium name="The Broad Institute Genome Sequencing Center for Infectious Disease"/>
            <person name="Chapman S.B."/>
            <person name="Guina T."/>
            <person name="Gelhaus C."/>
            <person name="Comer J."/>
            <person name="Sellati T."/>
            <person name="Sjostedt A."/>
            <person name="Young S.K."/>
            <person name="Zeng Q."/>
            <person name="Gargeya S."/>
            <person name="Abouelleil A."/>
            <person name="Alvarado L."/>
            <person name="Chapman S.B."/>
            <person name="Gainer-Dewar J."/>
            <person name="Goldberg J."/>
            <person name="Griggs A."/>
            <person name="Gujja S."/>
            <person name="Hansen M."/>
            <person name="Howarth C."/>
            <person name="Imamovic A."/>
            <person name="Larimer J."/>
            <person name="Murphy C."/>
            <person name="Naylor J."/>
            <person name="Pearson M."/>
            <person name="Poon T.W."/>
            <person name="Priest M."/>
            <person name="Roberts A."/>
            <person name="Saif S."/>
            <person name="Shea T."/>
            <person name="Sykes S."/>
            <person name="Wortman J."/>
            <person name="Nusbaum C."/>
            <person name="Birren B."/>
        </authorList>
    </citation>
    <scope>NUCLEOTIDE SEQUENCE [LARGE SCALE GENOMIC DNA]</scope>
    <source>
        <strain evidence="2 3">Schu S4</strain>
    </source>
</reference>
<accession>A0AAD3ASC0</accession>
<name>A0AAD3ASC0_FRATT</name>
<protein>
    <recommendedName>
        <fullName evidence="4">Sodium:proton antiporter</fullName>
    </recommendedName>
</protein>
<dbReference type="AlphaFoldDB" id="A0AAD3ASC0"/>
<keyword evidence="1" id="KW-0472">Membrane</keyword>
<keyword evidence="1" id="KW-1133">Transmembrane helix</keyword>
<proteinExistence type="predicted"/>
<dbReference type="Proteomes" id="UP000023806">
    <property type="component" value="Unassembled WGS sequence"/>
</dbReference>
<feature type="transmembrane region" description="Helical" evidence="1">
    <location>
        <begin position="25"/>
        <end position="42"/>
    </location>
</feature>
<sequence length="87" mass="9699">MLVKVNPEKSGKIYQILNVTDFKEIVLDGILGYLLFASAMHFNYSKCKIYFSSILSLSTIGVLVSTFMVANISWIITNSILGINISF</sequence>
<keyword evidence="1" id="KW-0812">Transmembrane</keyword>
<organism evidence="2 3">
    <name type="scientific">Francisella tularensis subsp. tularensis str. SCHU S4 substr. FSC237</name>
    <dbReference type="NCBI Taxonomy" id="1341660"/>
    <lineage>
        <taxon>Bacteria</taxon>
        <taxon>Pseudomonadati</taxon>
        <taxon>Pseudomonadota</taxon>
        <taxon>Gammaproteobacteria</taxon>
        <taxon>Thiotrichales</taxon>
        <taxon>Francisellaceae</taxon>
        <taxon>Francisella</taxon>
    </lineage>
</organism>
<evidence type="ECO:0000256" key="1">
    <source>
        <dbReference type="SAM" id="Phobius"/>
    </source>
</evidence>
<gene>
    <name evidence="2" type="ORF">P250_02742</name>
</gene>
<dbReference type="RefSeq" id="WP_003023362.1">
    <property type="nucleotide sequence ID" value="NZ_KK211923.1"/>
</dbReference>
<evidence type="ECO:0000313" key="3">
    <source>
        <dbReference type="Proteomes" id="UP000023806"/>
    </source>
</evidence>
<evidence type="ECO:0000313" key="2">
    <source>
        <dbReference type="EMBL" id="EZK37985.1"/>
    </source>
</evidence>
<comment type="caution">
    <text evidence="2">The sequence shown here is derived from an EMBL/GenBank/DDBJ whole genome shotgun (WGS) entry which is preliminary data.</text>
</comment>
<feature type="transmembrane region" description="Helical" evidence="1">
    <location>
        <begin position="54"/>
        <end position="76"/>
    </location>
</feature>
<evidence type="ECO:0008006" key="4">
    <source>
        <dbReference type="Google" id="ProtNLM"/>
    </source>
</evidence>
<dbReference type="EMBL" id="JIDS01000002">
    <property type="protein sequence ID" value="EZK37985.1"/>
    <property type="molecule type" value="Genomic_DNA"/>
</dbReference>